<organism evidence="5 6">
    <name type="scientific">Paremcibacter congregatus</name>
    <dbReference type="NCBI Taxonomy" id="2043170"/>
    <lineage>
        <taxon>Bacteria</taxon>
        <taxon>Pseudomonadati</taxon>
        <taxon>Pseudomonadota</taxon>
        <taxon>Alphaproteobacteria</taxon>
        <taxon>Emcibacterales</taxon>
        <taxon>Emcibacteraceae</taxon>
        <taxon>Paremcibacter</taxon>
    </lineage>
</organism>
<dbReference type="PANTHER" id="PTHR12756">
    <property type="entry name" value="CYTOSOLIC CARBOXYPEPTIDASE"/>
    <property type="match status" value="1"/>
</dbReference>
<evidence type="ECO:0000256" key="3">
    <source>
        <dbReference type="SAM" id="SignalP"/>
    </source>
</evidence>
<dbReference type="GO" id="GO:0006508">
    <property type="term" value="P:proteolysis"/>
    <property type="evidence" value="ECO:0007669"/>
    <property type="project" value="InterPro"/>
</dbReference>
<evidence type="ECO:0000256" key="2">
    <source>
        <dbReference type="PROSITE-ProRule" id="PRU01379"/>
    </source>
</evidence>
<dbReference type="PROSITE" id="PS52035">
    <property type="entry name" value="PEPTIDASE_M14"/>
    <property type="match status" value="1"/>
</dbReference>
<dbReference type="InterPro" id="IPR050821">
    <property type="entry name" value="Cytosolic_carboxypeptidase"/>
</dbReference>
<dbReference type="EMBL" id="PDEM01000024">
    <property type="protein sequence ID" value="PHZ84584.1"/>
    <property type="molecule type" value="Genomic_DNA"/>
</dbReference>
<name>A0A2G4YQH6_9PROT</name>
<evidence type="ECO:0000313" key="5">
    <source>
        <dbReference type="EMBL" id="PHZ84584.1"/>
    </source>
</evidence>
<comment type="caution">
    <text evidence="5">The sequence shown here is derived from an EMBL/GenBank/DDBJ whole genome shotgun (WGS) entry which is preliminary data.</text>
</comment>
<dbReference type="SMART" id="SM00631">
    <property type="entry name" value="Zn_pept"/>
    <property type="match status" value="1"/>
</dbReference>
<feature type="active site" description="Proton donor/acceptor" evidence="2">
    <location>
        <position position="364"/>
    </location>
</feature>
<dbReference type="OrthoDB" id="6221272at2"/>
<dbReference type="AlphaFoldDB" id="A0A2G4YQH6"/>
<comment type="cofactor">
    <cofactor evidence="1">
        <name>Zn(2+)</name>
        <dbReference type="ChEBI" id="CHEBI:29105"/>
    </cofactor>
</comment>
<feature type="domain" description="Peptidase M14" evidence="4">
    <location>
        <begin position="144"/>
        <end position="386"/>
    </location>
</feature>
<reference evidence="5 6" key="1">
    <citation type="submission" date="2017-10" db="EMBL/GenBank/DDBJ databases">
        <title>Frigbacter circumglobatus gen. nov. sp. nov., isolated from sediment cultured in situ.</title>
        <authorList>
            <person name="Zhao Z."/>
        </authorList>
    </citation>
    <scope>NUCLEOTIDE SEQUENCE [LARGE SCALE GENOMIC DNA]</scope>
    <source>
        <strain evidence="5 6">ZYL</strain>
    </source>
</reference>
<feature type="signal peptide" evidence="3">
    <location>
        <begin position="1"/>
        <end position="25"/>
    </location>
</feature>
<dbReference type="SUPFAM" id="SSF53187">
    <property type="entry name" value="Zn-dependent exopeptidases"/>
    <property type="match status" value="1"/>
</dbReference>
<dbReference type="CDD" id="cd06237">
    <property type="entry name" value="M14_Nna1-like"/>
    <property type="match status" value="1"/>
</dbReference>
<dbReference type="GO" id="GO:0004181">
    <property type="term" value="F:metallocarboxypeptidase activity"/>
    <property type="evidence" value="ECO:0007669"/>
    <property type="project" value="InterPro"/>
</dbReference>
<keyword evidence="3" id="KW-0732">Signal</keyword>
<evidence type="ECO:0000313" key="6">
    <source>
        <dbReference type="Proteomes" id="UP000229730"/>
    </source>
</evidence>
<dbReference type="GO" id="GO:0008270">
    <property type="term" value="F:zinc ion binding"/>
    <property type="evidence" value="ECO:0007669"/>
    <property type="project" value="InterPro"/>
</dbReference>
<protein>
    <recommendedName>
        <fullName evidence="4">Peptidase M14 domain-containing protein</fullName>
    </recommendedName>
</protein>
<dbReference type="InterPro" id="IPR000834">
    <property type="entry name" value="Peptidase_M14"/>
</dbReference>
<feature type="chain" id="PRO_5013565984" description="Peptidase M14 domain-containing protein" evidence="3">
    <location>
        <begin position="26"/>
        <end position="394"/>
    </location>
</feature>
<dbReference type="InParanoid" id="A0A2G4YQH6"/>
<keyword evidence="6" id="KW-1185">Reference proteome</keyword>
<dbReference type="PANTHER" id="PTHR12756:SF11">
    <property type="entry name" value="CYTOSOLIC CARBOXYPEPTIDASE 1"/>
    <property type="match status" value="1"/>
</dbReference>
<gene>
    <name evidence="5" type="ORF">CRD36_12335</name>
</gene>
<evidence type="ECO:0000256" key="1">
    <source>
        <dbReference type="ARBA" id="ARBA00001947"/>
    </source>
</evidence>
<dbReference type="Gene3D" id="3.40.630.10">
    <property type="entry name" value="Zn peptidases"/>
    <property type="match status" value="1"/>
</dbReference>
<dbReference type="Proteomes" id="UP000229730">
    <property type="component" value="Unassembled WGS sequence"/>
</dbReference>
<dbReference type="RefSeq" id="WP_099473668.1">
    <property type="nucleotide sequence ID" value="NZ_CP041025.1"/>
</dbReference>
<comment type="similarity">
    <text evidence="2">Belongs to the peptidase M14 family.</text>
</comment>
<dbReference type="Pfam" id="PF00246">
    <property type="entry name" value="Peptidase_M14"/>
    <property type="match status" value="1"/>
</dbReference>
<sequence>MLSRYVTVPTLACMMLFATGLAAFAQDAYCHFDGVEVWADFPAARVNGCAQKGDTIYLTISPEVTPINPSPWYAFRLQSATSKKLTLVLKYSYGKHRYWPKVSRDGLLWQTLKAGNIKLTAEGREARLSLNVEKDIPLWIAAQEILTSQQHNLWMVRHAKKHDFLDLYKLGVSQNGRDIFKLESRTTDDDKETVVLVGRQHPPEVTGALAMMPFMETLLADTALARKFRARYRLVMVPNLNPDGVEQGNWRTNAGGKDLNRDWGPFSQPETQLMQRELDRYRGEDQAGKLSLLLDFHSTHENLMYTQSAAEPTEPVNFAQNWHRAIRARLPKIAFRNVPSHNPDLPTSKGYVYKTFGVPAITYEMADNSDRAEIRRLAVVAAEEMMKKLLRSKP</sequence>
<proteinExistence type="inferred from homology"/>
<evidence type="ECO:0000259" key="4">
    <source>
        <dbReference type="PROSITE" id="PS52035"/>
    </source>
</evidence>
<accession>A0A2G4YQH6</accession>